<dbReference type="AlphaFoldDB" id="A0A2W1K068"/>
<comment type="caution">
    <text evidence="1">The sequence shown here is derived from an EMBL/GenBank/DDBJ whole genome shotgun (WGS) entry which is preliminary data.</text>
</comment>
<accession>A0A2W1K068</accession>
<evidence type="ECO:0000313" key="2">
    <source>
        <dbReference type="Proteomes" id="UP000248886"/>
    </source>
</evidence>
<proteinExistence type="predicted"/>
<dbReference type="EMBL" id="QKQP01000012">
    <property type="protein sequence ID" value="PZD79843.1"/>
    <property type="molecule type" value="Genomic_DNA"/>
</dbReference>
<name>A0A2W1K068_ACIFR</name>
<sequence length="79" mass="9235">MIHKLMLTDPIRFFWYMGRFDDAIITGVLCFVAGNALLAQSIGRIRRDVNRNIGLFIINMQYAQEEYPWINLIAMPIFP</sequence>
<gene>
    <name evidence="1" type="ORF">DN052_15035</name>
</gene>
<protein>
    <submittedName>
        <fullName evidence="1">Uncharacterized protein</fullName>
    </submittedName>
</protein>
<reference evidence="1 2" key="1">
    <citation type="submission" date="2018-06" db="EMBL/GenBank/DDBJ databases">
        <title>Draft sequence of Acidithiobacillus ferrooxidans CCM 4253.</title>
        <authorList>
            <person name="Moya-Beltran A."/>
            <person name="Castro M."/>
            <person name="Covarrubias P.C."/>
            <person name="Issotta F."/>
            <person name="Janiczek O."/>
            <person name="Mandl M."/>
            <person name="Kucera J."/>
            <person name="Quatrini R."/>
        </authorList>
    </citation>
    <scope>NUCLEOTIDE SEQUENCE [LARGE SCALE GENOMIC DNA]</scope>
    <source>
        <strain evidence="1 2">CCM 4253</strain>
    </source>
</reference>
<evidence type="ECO:0000313" key="1">
    <source>
        <dbReference type="EMBL" id="PZD79843.1"/>
    </source>
</evidence>
<organism evidence="1 2">
    <name type="scientific">Acidithiobacillus ferrooxidans</name>
    <name type="common">Thiobacillus ferrooxidans</name>
    <dbReference type="NCBI Taxonomy" id="920"/>
    <lineage>
        <taxon>Bacteria</taxon>
        <taxon>Pseudomonadati</taxon>
        <taxon>Pseudomonadota</taxon>
        <taxon>Acidithiobacillia</taxon>
        <taxon>Acidithiobacillales</taxon>
        <taxon>Acidithiobacillaceae</taxon>
        <taxon>Acidithiobacillus</taxon>
    </lineage>
</organism>
<dbReference type="Proteomes" id="UP000248886">
    <property type="component" value="Unassembled WGS sequence"/>
</dbReference>